<protein>
    <submittedName>
        <fullName evidence="2">Uncharacterized protein</fullName>
    </submittedName>
</protein>
<name>A0A915EK66_9BILA</name>
<evidence type="ECO:0000313" key="2">
    <source>
        <dbReference type="WBParaSite" id="jg6766"/>
    </source>
</evidence>
<reference evidence="2" key="1">
    <citation type="submission" date="2022-11" db="UniProtKB">
        <authorList>
            <consortium name="WormBaseParasite"/>
        </authorList>
    </citation>
    <scope>IDENTIFICATION</scope>
</reference>
<keyword evidence="1" id="KW-1185">Reference proteome</keyword>
<dbReference type="WBParaSite" id="jg6766">
    <property type="protein sequence ID" value="jg6766"/>
    <property type="gene ID" value="jg6766"/>
</dbReference>
<dbReference type="AlphaFoldDB" id="A0A915EK66"/>
<organism evidence="1 2">
    <name type="scientific">Ditylenchus dipsaci</name>
    <dbReference type="NCBI Taxonomy" id="166011"/>
    <lineage>
        <taxon>Eukaryota</taxon>
        <taxon>Metazoa</taxon>
        <taxon>Ecdysozoa</taxon>
        <taxon>Nematoda</taxon>
        <taxon>Chromadorea</taxon>
        <taxon>Rhabditida</taxon>
        <taxon>Tylenchina</taxon>
        <taxon>Tylenchomorpha</taxon>
        <taxon>Sphaerularioidea</taxon>
        <taxon>Anguinidae</taxon>
        <taxon>Anguininae</taxon>
        <taxon>Ditylenchus</taxon>
    </lineage>
</organism>
<dbReference type="Proteomes" id="UP000887574">
    <property type="component" value="Unplaced"/>
</dbReference>
<sequence>MSSVLCLQIRFDLQPLLLPLISRRFSVSVSWSLAVQLKDQQQEEIYRQETSLKAIPRGANLCPSFNCNQPPEWSWWCLSPCPIIHACSSRLHLAVISPELRDADRATLPHHGSSPTFLQLLSRRDL</sequence>
<proteinExistence type="predicted"/>
<evidence type="ECO:0000313" key="1">
    <source>
        <dbReference type="Proteomes" id="UP000887574"/>
    </source>
</evidence>
<accession>A0A915EK66</accession>